<name>A0ABY6AZD9_9BURK</name>
<dbReference type="InterPro" id="IPR029044">
    <property type="entry name" value="Nucleotide-diphossugar_trans"/>
</dbReference>
<dbReference type="SUPFAM" id="SSF53448">
    <property type="entry name" value="Nucleotide-diphospho-sugar transferases"/>
    <property type="match status" value="1"/>
</dbReference>
<dbReference type="PANTHER" id="PTHR22916:SF3">
    <property type="entry name" value="UDP-GLCNAC:BETAGAL BETA-1,3-N-ACETYLGLUCOSAMINYLTRANSFERASE-LIKE PROTEIN 1"/>
    <property type="match status" value="1"/>
</dbReference>
<gene>
    <name evidence="2" type="ORF">N4261_16685</name>
</gene>
<keyword evidence="3" id="KW-1185">Reference proteome</keyword>
<organism evidence="2 3">
    <name type="scientific">Roseateles amylovorans</name>
    <dbReference type="NCBI Taxonomy" id="2978473"/>
    <lineage>
        <taxon>Bacteria</taxon>
        <taxon>Pseudomonadati</taxon>
        <taxon>Pseudomonadota</taxon>
        <taxon>Betaproteobacteria</taxon>
        <taxon>Burkholderiales</taxon>
        <taxon>Sphaerotilaceae</taxon>
        <taxon>Roseateles</taxon>
    </lineage>
</organism>
<accession>A0ABY6AZD9</accession>
<dbReference type="EMBL" id="CP104562">
    <property type="protein sequence ID" value="UXH76668.1"/>
    <property type="molecule type" value="Genomic_DNA"/>
</dbReference>
<evidence type="ECO:0000259" key="1">
    <source>
        <dbReference type="Pfam" id="PF00535"/>
    </source>
</evidence>
<feature type="domain" description="Glycosyltransferase 2-like" evidence="1">
    <location>
        <begin position="26"/>
        <end position="154"/>
    </location>
</feature>
<dbReference type="PANTHER" id="PTHR22916">
    <property type="entry name" value="GLYCOSYLTRANSFERASE"/>
    <property type="match status" value="1"/>
</dbReference>
<reference evidence="2" key="1">
    <citation type="submission" date="2022-10" db="EMBL/GenBank/DDBJ databases">
        <title>Characterization and whole genome sequencing of a new Roseateles species, isolated from fresh water.</title>
        <authorList>
            <person name="Guliayeva D.Y."/>
            <person name="Akhremchuk A.E."/>
            <person name="Sikolenko M.A."/>
            <person name="Valentovich L.N."/>
            <person name="Sidarenka A.V."/>
        </authorList>
    </citation>
    <scope>NUCLEOTIDE SEQUENCE</scope>
    <source>
        <strain evidence="2">BIM B-1768</strain>
    </source>
</reference>
<proteinExistence type="predicted"/>
<dbReference type="Gene3D" id="3.90.550.10">
    <property type="entry name" value="Spore Coat Polysaccharide Biosynthesis Protein SpsA, Chain A"/>
    <property type="match status" value="1"/>
</dbReference>
<dbReference type="Pfam" id="PF00535">
    <property type="entry name" value="Glycos_transf_2"/>
    <property type="match status" value="1"/>
</dbReference>
<evidence type="ECO:0000313" key="3">
    <source>
        <dbReference type="Proteomes" id="UP001064933"/>
    </source>
</evidence>
<dbReference type="RefSeq" id="WP_261756403.1">
    <property type="nucleotide sequence ID" value="NZ_CP104562.2"/>
</dbReference>
<dbReference type="InterPro" id="IPR001173">
    <property type="entry name" value="Glyco_trans_2-like"/>
</dbReference>
<sequence length="356" mass="40174">MSASSASPPTDRLAPTADGITPPWLSVLIPVYNVQDYLRECVESVLSQADHGVEVLMVDDCSTDGSAALMRQLAARDPRVRCLFHEQNQGLSGARNTLLQAATGDYVWFLDSDDYLMPGALPGLRALAERHAPALVMCDFRMVRTPMKRKHRWRGELHKRTFFGPERELLNDRSMLFIGLFEAGQMHSWSKIAKRSVWGDQLRFPVGRYFEDMGTTPFLALLAQNYWYEPSVWVAYRQREGSILHTPNLKKAEHLAHALSGLREAAAKASLSSAAKFAWAHFAARNFISAARMAHRAEPAGCSGLIGHYRAEFERASPISLRELELSYLRRGWWIRALRLRHWLARADVSKVRSAA</sequence>
<dbReference type="CDD" id="cd00761">
    <property type="entry name" value="Glyco_tranf_GTA_type"/>
    <property type="match status" value="1"/>
</dbReference>
<evidence type="ECO:0000313" key="2">
    <source>
        <dbReference type="EMBL" id="UXH76668.1"/>
    </source>
</evidence>
<protein>
    <submittedName>
        <fullName evidence="2">Glycosyltransferase</fullName>
    </submittedName>
</protein>
<dbReference type="Proteomes" id="UP001064933">
    <property type="component" value="Chromosome"/>
</dbReference>